<name>F5YEN5_LEAAZ</name>
<dbReference type="GO" id="GO:0004853">
    <property type="term" value="F:uroporphyrinogen decarboxylase activity"/>
    <property type="evidence" value="ECO:0007669"/>
    <property type="project" value="InterPro"/>
</dbReference>
<feature type="domain" description="Uroporphyrinogen decarboxylase (URO-D)" evidence="1">
    <location>
        <begin position="44"/>
        <end position="213"/>
    </location>
</feature>
<dbReference type="InterPro" id="IPR000257">
    <property type="entry name" value="Uroporphyrinogen_deCOase"/>
</dbReference>
<dbReference type="Gene3D" id="3.20.20.210">
    <property type="match status" value="1"/>
</dbReference>
<dbReference type="AlphaFoldDB" id="F5YEN5"/>
<dbReference type="PANTHER" id="PTHR47099">
    <property type="entry name" value="METHYLCOBAMIDE:COM METHYLTRANSFERASE MTBA"/>
    <property type="match status" value="1"/>
</dbReference>
<dbReference type="InterPro" id="IPR052024">
    <property type="entry name" value="Methanogen_methyltrans"/>
</dbReference>
<sequence>MRIDIPVEKNIFDLNAYCSGHITGSRNPTDLDTHSGIDAFPYNFVTEALALGATTEKTAGGFETLQYLFSDPDDLLNLPLMDEQPPVIHLLEMIEKAPPEKIILLKVNGPYSILASLISPHLFYRWLAKNKVQVHAALERINTGLVSYILKAAAKGVKILSLADPYANPEILGEKHYREFAASYLVKLLKEITNKTPGLVIHLCPHNSLILEKYGFLKSRAEYTAAVPPVQTKTEALASDESYINLLIALTLLKNSVLLGHQCIYSEKPFSYKYLLLSG</sequence>
<evidence type="ECO:0000313" key="2">
    <source>
        <dbReference type="EMBL" id="AEF81003.1"/>
    </source>
</evidence>
<protein>
    <submittedName>
        <fullName evidence="2">Putative methylcobalamin:Coenzyme M methyltransferase</fullName>
    </submittedName>
</protein>
<dbReference type="SUPFAM" id="SSF51726">
    <property type="entry name" value="UROD/MetE-like"/>
    <property type="match status" value="1"/>
</dbReference>
<reference evidence="3" key="1">
    <citation type="submission" date="2009-12" db="EMBL/GenBank/DDBJ databases">
        <title>Complete sequence of Treponema azotonutricium strain ZAS-9.</title>
        <authorList>
            <person name="Tetu S.G."/>
            <person name="Matson E."/>
            <person name="Ren Q."/>
            <person name="Seshadri R."/>
            <person name="Elbourne L."/>
            <person name="Hassan K.A."/>
            <person name="Durkin A."/>
            <person name="Radune D."/>
            <person name="Mohamoud Y."/>
            <person name="Shay R."/>
            <person name="Jin S."/>
            <person name="Zhang X."/>
            <person name="Lucey K."/>
            <person name="Ballor N.R."/>
            <person name="Ottesen E."/>
            <person name="Rosenthal R."/>
            <person name="Allen A."/>
            <person name="Leadbetter J.R."/>
            <person name="Paulsen I.T."/>
        </authorList>
    </citation>
    <scope>NUCLEOTIDE SEQUENCE [LARGE SCALE GENOMIC DNA]</scope>
    <source>
        <strain evidence="3">ATCC BAA-888 / DSM 13862 / ZAS-9</strain>
    </source>
</reference>
<dbReference type="GO" id="GO:0008168">
    <property type="term" value="F:methyltransferase activity"/>
    <property type="evidence" value="ECO:0007669"/>
    <property type="project" value="UniProtKB-KW"/>
</dbReference>
<dbReference type="PANTHER" id="PTHR47099:SF1">
    <property type="entry name" value="METHYLCOBAMIDE:COM METHYLTRANSFERASE MTBA"/>
    <property type="match status" value="1"/>
</dbReference>
<evidence type="ECO:0000313" key="3">
    <source>
        <dbReference type="Proteomes" id="UP000009222"/>
    </source>
</evidence>
<dbReference type="InParanoid" id="F5YEN5"/>
<dbReference type="STRING" id="545695.TREAZ_1475"/>
<gene>
    <name evidence="2" type="ordered locus">TREAZ_1475</name>
</gene>
<dbReference type="eggNOG" id="COG0407">
    <property type="taxonomic scope" value="Bacteria"/>
</dbReference>
<dbReference type="HOGENOM" id="CLU_997270_0_0_12"/>
<dbReference type="EMBL" id="CP001841">
    <property type="protein sequence ID" value="AEF81003.1"/>
    <property type="molecule type" value="Genomic_DNA"/>
</dbReference>
<dbReference type="GO" id="GO:0006779">
    <property type="term" value="P:porphyrin-containing compound biosynthetic process"/>
    <property type="evidence" value="ECO:0007669"/>
    <property type="project" value="InterPro"/>
</dbReference>
<reference evidence="2 3" key="2">
    <citation type="journal article" date="2011" name="ISME J.">
        <title>RNA-seq reveals cooperative metabolic interactions between two termite-gut spirochete species in co-culture.</title>
        <authorList>
            <person name="Rosenthal A.Z."/>
            <person name="Matson E.G."/>
            <person name="Eldar A."/>
            <person name="Leadbetter J.R."/>
        </authorList>
    </citation>
    <scope>NUCLEOTIDE SEQUENCE [LARGE SCALE GENOMIC DNA]</scope>
    <source>
        <strain evidence="3">ATCC BAA-888 / DSM 13862 / ZAS-9</strain>
    </source>
</reference>
<dbReference type="RefSeq" id="WP_015710538.1">
    <property type="nucleotide sequence ID" value="NC_015577.1"/>
</dbReference>
<keyword evidence="2" id="KW-0808">Transferase</keyword>
<dbReference type="GO" id="GO:0032259">
    <property type="term" value="P:methylation"/>
    <property type="evidence" value="ECO:0007669"/>
    <property type="project" value="UniProtKB-KW"/>
</dbReference>
<accession>F5YEN5</accession>
<proteinExistence type="predicted"/>
<organism evidence="2 3">
    <name type="scientific">Leadbettera azotonutricia (strain ATCC BAA-888 / DSM 13862 / ZAS-9)</name>
    <name type="common">Treponema azotonutricium</name>
    <dbReference type="NCBI Taxonomy" id="545695"/>
    <lineage>
        <taxon>Bacteria</taxon>
        <taxon>Pseudomonadati</taxon>
        <taxon>Spirochaetota</taxon>
        <taxon>Spirochaetia</taxon>
        <taxon>Spirochaetales</taxon>
        <taxon>Breznakiellaceae</taxon>
        <taxon>Leadbettera</taxon>
    </lineage>
</organism>
<keyword evidence="2" id="KW-0489">Methyltransferase</keyword>
<dbReference type="KEGG" id="taz:TREAZ_1475"/>
<dbReference type="Proteomes" id="UP000009222">
    <property type="component" value="Chromosome"/>
</dbReference>
<dbReference type="InterPro" id="IPR038071">
    <property type="entry name" value="UROD/MetE-like_sf"/>
</dbReference>
<evidence type="ECO:0000259" key="1">
    <source>
        <dbReference type="Pfam" id="PF01208"/>
    </source>
</evidence>
<keyword evidence="3" id="KW-1185">Reference proteome</keyword>
<dbReference type="Pfam" id="PF01208">
    <property type="entry name" value="URO-D"/>
    <property type="match status" value="1"/>
</dbReference>